<dbReference type="InterPro" id="IPR029063">
    <property type="entry name" value="SAM-dependent_MTases_sf"/>
</dbReference>
<feature type="domain" description="O-methyltransferase C-terminal" evidence="4">
    <location>
        <begin position="235"/>
        <end position="379"/>
    </location>
</feature>
<evidence type="ECO:0000259" key="5">
    <source>
        <dbReference type="Pfam" id="PF08100"/>
    </source>
</evidence>
<dbReference type="Proteomes" id="UP000240883">
    <property type="component" value="Unassembled WGS sequence"/>
</dbReference>
<evidence type="ECO:0000313" key="6">
    <source>
        <dbReference type="EMBL" id="PSN62806.1"/>
    </source>
</evidence>
<keyword evidence="2 6" id="KW-0808">Transferase</keyword>
<dbReference type="OrthoDB" id="3340390at2759"/>
<dbReference type="GO" id="GO:0046983">
    <property type="term" value="F:protein dimerization activity"/>
    <property type="evidence" value="ECO:0007669"/>
    <property type="project" value="InterPro"/>
</dbReference>
<protein>
    <submittedName>
        <fullName evidence="6">S-adenosyl-L-methionine-dependent methyltransferase</fullName>
    </submittedName>
</protein>
<dbReference type="InterPro" id="IPR012967">
    <property type="entry name" value="COMT_dimerisation"/>
</dbReference>
<evidence type="ECO:0000259" key="4">
    <source>
        <dbReference type="Pfam" id="PF00891"/>
    </source>
</evidence>
<dbReference type="InterPro" id="IPR001077">
    <property type="entry name" value="COMT_C"/>
</dbReference>
<dbReference type="GO" id="GO:0032259">
    <property type="term" value="P:methylation"/>
    <property type="evidence" value="ECO:0007669"/>
    <property type="project" value="UniProtKB-KW"/>
</dbReference>
<sequence>MASESSESIPQRDKIAQALSVVASEGSKFMDGDLDAREKLIESARDLVTAAETPVESLLWTIWALPTRSVAARVAVELKIFETTVQDGGRPKTDADLAAPTGASPALVKRIARACVSMRMLEEQGPGIYIPNDLTRLLAQQEYAAGIIFWCRSFAELPDYLQSIGFQNPQNPKDGAFQYANHCEGAFEWLKKRPKVFQAFHGYVHAVTAHRPSWHQMYPVHDYLVDSINSDGDSSALVDIGGGTGQTLQDFQASFPEFTGRLILQELPEVIEAAAAMGVDKGESRIELQVHDFFQPQVVKGARAYFMRYVMHDWPDEQCRTILRHIRDAMQPGYSRILINDCVLAEEKAAWQHISLDIFMMAQISAQERTAEEWIRLIDSCDGLKVAAIHTKGTGNEAVIEIIRARKQVS</sequence>
<organism evidence="6 7">
    <name type="scientific">Corynespora cassiicola Philippines</name>
    <dbReference type="NCBI Taxonomy" id="1448308"/>
    <lineage>
        <taxon>Eukaryota</taxon>
        <taxon>Fungi</taxon>
        <taxon>Dikarya</taxon>
        <taxon>Ascomycota</taxon>
        <taxon>Pezizomycotina</taxon>
        <taxon>Dothideomycetes</taxon>
        <taxon>Pleosporomycetidae</taxon>
        <taxon>Pleosporales</taxon>
        <taxon>Corynesporascaceae</taxon>
        <taxon>Corynespora</taxon>
    </lineage>
</organism>
<evidence type="ECO:0000256" key="2">
    <source>
        <dbReference type="ARBA" id="ARBA00022679"/>
    </source>
</evidence>
<dbReference type="Gene3D" id="3.40.50.150">
    <property type="entry name" value="Vaccinia Virus protein VP39"/>
    <property type="match status" value="1"/>
</dbReference>
<evidence type="ECO:0000313" key="7">
    <source>
        <dbReference type="Proteomes" id="UP000240883"/>
    </source>
</evidence>
<dbReference type="Pfam" id="PF00891">
    <property type="entry name" value="Methyltransf_2"/>
    <property type="match status" value="1"/>
</dbReference>
<dbReference type="PROSITE" id="PS51683">
    <property type="entry name" value="SAM_OMT_II"/>
    <property type="match status" value="1"/>
</dbReference>
<dbReference type="InterPro" id="IPR036390">
    <property type="entry name" value="WH_DNA-bd_sf"/>
</dbReference>
<dbReference type="SUPFAM" id="SSF46785">
    <property type="entry name" value="Winged helix' DNA-binding domain"/>
    <property type="match status" value="1"/>
</dbReference>
<dbReference type="EMBL" id="KZ678141">
    <property type="protein sequence ID" value="PSN62806.1"/>
    <property type="molecule type" value="Genomic_DNA"/>
</dbReference>
<evidence type="ECO:0000256" key="3">
    <source>
        <dbReference type="ARBA" id="ARBA00022691"/>
    </source>
</evidence>
<dbReference type="Gene3D" id="1.10.10.10">
    <property type="entry name" value="Winged helix-like DNA-binding domain superfamily/Winged helix DNA-binding domain"/>
    <property type="match status" value="1"/>
</dbReference>
<keyword evidence="3" id="KW-0949">S-adenosyl-L-methionine</keyword>
<keyword evidence="1 6" id="KW-0489">Methyltransferase</keyword>
<name>A0A2T2NC34_CORCC</name>
<dbReference type="AlphaFoldDB" id="A0A2T2NC34"/>
<dbReference type="InterPro" id="IPR016461">
    <property type="entry name" value="COMT-like"/>
</dbReference>
<dbReference type="PANTHER" id="PTHR43712">
    <property type="entry name" value="PUTATIVE (AFU_ORTHOLOGUE AFUA_4G14580)-RELATED"/>
    <property type="match status" value="1"/>
</dbReference>
<gene>
    <name evidence="6" type="ORF">BS50DRAFT_502349</name>
</gene>
<dbReference type="Pfam" id="PF08100">
    <property type="entry name" value="Dimerisation"/>
    <property type="match status" value="1"/>
</dbReference>
<dbReference type="GO" id="GO:0008171">
    <property type="term" value="F:O-methyltransferase activity"/>
    <property type="evidence" value="ECO:0007669"/>
    <property type="project" value="InterPro"/>
</dbReference>
<feature type="domain" description="O-methyltransferase dimerisation" evidence="5">
    <location>
        <begin position="69"/>
        <end position="140"/>
    </location>
</feature>
<dbReference type="SUPFAM" id="SSF53335">
    <property type="entry name" value="S-adenosyl-L-methionine-dependent methyltransferases"/>
    <property type="match status" value="1"/>
</dbReference>
<accession>A0A2T2NC34</accession>
<reference evidence="6 7" key="1">
    <citation type="journal article" date="2018" name="Front. Microbiol.">
        <title>Genome-Wide Analysis of Corynespora cassiicola Leaf Fall Disease Putative Effectors.</title>
        <authorList>
            <person name="Lopez D."/>
            <person name="Ribeiro S."/>
            <person name="Label P."/>
            <person name="Fumanal B."/>
            <person name="Venisse J.S."/>
            <person name="Kohler A."/>
            <person name="de Oliveira R.R."/>
            <person name="Labutti K."/>
            <person name="Lipzen A."/>
            <person name="Lail K."/>
            <person name="Bauer D."/>
            <person name="Ohm R.A."/>
            <person name="Barry K.W."/>
            <person name="Spatafora J."/>
            <person name="Grigoriev I.V."/>
            <person name="Martin F.M."/>
            <person name="Pujade-Renaud V."/>
        </authorList>
    </citation>
    <scope>NUCLEOTIDE SEQUENCE [LARGE SCALE GENOMIC DNA]</scope>
    <source>
        <strain evidence="6 7">Philippines</strain>
    </source>
</reference>
<evidence type="ECO:0000256" key="1">
    <source>
        <dbReference type="ARBA" id="ARBA00022603"/>
    </source>
</evidence>
<dbReference type="PANTHER" id="PTHR43712:SF1">
    <property type="entry name" value="HYPOTHETICAL O-METHYLTRANSFERASE (EUROFUNG)-RELATED"/>
    <property type="match status" value="1"/>
</dbReference>
<proteinExistence type="predicted"/>
<dbReference type="InterPro" id="IPR036388">
    <property type="entry name" value="WH-like_DNA-bd_sf"/>
</dbReference>
<keyword evidence="7" id="KW-1185">Reference proteome</keyword>